<evidence type="ECO:0000256" key="1">
    <source>
        <dbReference type="ARBA" id="ARBA00006943"/>
    </source>
</evidence>
<sequence>MGEILSSLAIRPLFERYFKEDPNFRFEAAPKPRLSERTYKKDWWKEWNSLSEEEQWERAEKGDWIISEKELLFDAADVVRYGRDLFVQKSMVTNDAGIDWLGRHFPAHRIHKVGRR</sequence>
<dbReference type="GO" id="GO:0005758">
    <property type="term" value="C:mitochondrial intermembrane space"/>
    <property type="evidence" value="ECO:0007669"/>
    <property type="project" value="TreeGrafter"/>
</dbReference>
<dbReference type="InterPro" id="IPR033195">
    <property type="entry name" value="AmidinoTrfase"/>
</dbReference>
<comment type="similarity">
    <text evidence="1">Belongs to the amidinotransferase family.</text>
</comment>
<dbReference type="EMBL" id="BARW01028028">
    <property type="protein sequence ID" value="GAJ08424.1"/>
    <property type="molecule type" value="Genomic_DNA"/>
</dbReference>
<organism evidence="3">
    <name type="scientific">marine sediment metagenome</name>
    <dbReference type="NCBI Taxonomy" id="412755"/>
    <lineage>
        <taxon>unclassified sequences</taxon>
        <taxon>metagenomes</taxon>
        <taxon>ecological metagenomes</taxon>
    </lineage>
</organism>
<dbReference type="PANTHER" id="PTHR10488">
    <property type="entry name" value="GLYCINE AMIDINOTRANSFERASE, MITOCHONDRIAL"/>
    <property type="match status" value="1"/>
</dbReference>
<protein>
    <submittedName>
        <fullName evidence="3">Uncharacterized protein</fullName>
    </submittedName>
</protein>
<gene>
    <name evidence="3" type="ORF">S12H4_45343</name>
</gene>
<dbReference type="GO" id="GO:0006601">
    <property type="term" value="P:creatine biosynthetic process"/>
    <property type="evidence" value="ECO:0007669"/>
    <property type="project" value="TreeGrafter"/>
</dbReference>
<proteinExistence type="inferred from homology"/>
<feature type="non-terminal residue" evidence="3">
    <location>
        <position position="116"/>
    </location>
</feature>
<dbReference type="SUPFAM" id="SSF55909">
    <property type="entry name" value="Pentein"/>
    <property type="match status" value="1"/>
</dbReference>
<keyword evidence="2" id="KW-0808">Transferase</keyword>
<dbReference type="AlphaFoldDB" id="X1TT41"/>
<accession>X1TT41</accession>
<reference evidence="3" key="1">
    <citation type="journal article" date="2014" name="Front. Microbiol.">
        <title>High frequency of phylogenetically diverse reductive dehalogenase-homologous genes in deep subseafloor sedimentary metagenomes.</title>
        <authorList>
            <person name="Kawai M."/>
            <person name="Futagami T."/>
            <person name="Toyoda A."/>
            <person name="Takaki Y."/>
            <person name="Nishi S."/>
            <person name="Hori S."/>
            <person name="Arai W."/>
            <person name="Tsubouchi T."/>
            <person name="Morono Y."/>
            <person name="Uchiyama I."/>
            <person name="Ito T."/>
            <person name="Fujiyama A."/>
            <person name="Inagaki F."/>
            <person name="Takami H."/>
        </authorList>
    </citation>
    <scope>NUCLEOTIDE SEQUENCE</scope>
    <source>
        <strain evidence="3">Expedition CK06-06</strain>
    </source>
</reference>
<evidence type="ECO:0000313" key="3">
    <source>
        <dbReference type="EMBL" id="GAJ08424.1"/>
    </source>
</evidence>
<dbReference type="GO" id="GO:0015068">
    <property type="term" value="F:glycine amidinotransferase activity"/>
    <property type="evidence" value="ECO:0007669"/>
    <property type="project" value="TreeGrafter"/>
</dbReference>
<dbReference type="PANTHER" id="PTHR10488:SF1">
    <property type="entry name" value="GLYCINE AMIDINOTRANSFERASE, MITOCHONDRIAL"/>
    <property type="match status" value="1"/>
</dbReference>
<dbReference type="Gene3D" id="3.75.10.10">
    <property type="entry name" value="L-arginine/glycine Amidinotransferase, Chain A"/>
    <property type="match status" value="1"/>
</dbReference>
<comment type="caution">
    <text evidence="3">The sequence shown here is derived from an EMBL/GenBank/DDBJ whole genome shotgun (WGS) entry which is preliminary data.</text>
</comment>
<evidence type="ECO:0000256" key="2">
    <source>
        <dbReference type="ARBA" id="ARBA00022679"/>
    </source>
</evidence>
<name>X1TT41_9ZZZZ</name>